<sequence length="162" mass="18725">MKLGKYNKIFESIIVRICNPTSRSVGQKYAGVTLPVDDLQVSPHKEKYRKHEESIITFIYSPLDNTIVIRYQSSSGMMYKESICNYDKSDSEHDKYYYNDDARRFFGLGGFHRDITDGDLYVFVLLAVVLGIHDGDCPWSKEEDSLVPSILFRKQLAYSLLF</sequence>
<dbReference type="EMBL" id="JAIXMP010000007">
    <property type="protein sequence ID" value="KAI9270639.1"/>
    <property type="molecule type" value="Genomic_DNA"/>
</dbReference>
<keyword evidence="2" id="KW-1185">Reference proteome</keyword>
<protein>
    <submittedName>
        <fullName evidence="1">Uncharacterized protein</fullName>
    </submittedName>
</protein>
<accession>A0AAD5KGX6</accession>
<comment type="caution">
    <text evidence="1">The sequence shown here is derived from an EMBL/GenBank/DDBJ whole genome shotgun (WGS) entry which is preliminary data.</text>
</comment>
<reference evidence="1" key="1">
    <citation type="journal article" date="2022" name="IScience">
        <title>Evolution of zygomycete secretomes and the origins of terrestrial fungal ecologies.</title>
        <authorList>
            <person name="Chang Y."/>
            <person name="Wang Y."/>
            <person name="Mondo S."/>
            <person name="Ahrendt S."/>
            <person name="Andreopoulos W."/>
            <person name="Barry K."/>
            <person name="Beard J."/>
            <person name="Benny G.L."/>
            <person name="Blankenship S."/>
            <person name="Bonito G."/>
            <person name="Cuomo C."/>
            <person name="Desiro A."/>
            <person name="Gervers K.A."/>
            <person name="Hundley H."/>
            <person name="Kuo A."/>
            <person name="LaButti K."/>
            <person name="Lang B.F."/>
            <person name="Lipzen A."/>
            <person name="O'Donnell K."/>
            <person name="Pangilinan J."/>
            <person name="Reynolds N."/>
            <person name="Sandor L."/>
            <person name="Smith M.E."/>
            <person name="Tsang A."/>
            <person name="Grigoriev I.V."/>
            <person name="Stajich J.E."/>
            <person name="Spatafora J.W."/>
        </authorList>
    </citation>
    <scope>NUCLEOTIDE SEQUENCE</scope>
    <source>
        <strain evidence="1">RSA 2281</strain>
    </source>
</reference>
<gene>
    <name evidence="1" type="ORF">BDA99DRAFT_596223</name>
</gene>
<evidence type="ECO:0000313" key="2">
    <source>
        <dbReference type="Proteomes" id="UP001209540"/>
    </source>
</evidence>
<reference evidence="1" key="2">
    <citation type="submission" date="2023-02" db="EMBL/GenBank/DDBJ databases">
        <authorList>
            <consortium name="DOE Joint Genome Institute"/>
            <person name="Mondo S.J."/>
            <person name="Chang Y."/>
            <person name="Wang Y."/>
            <person name="Ahrendt S."/>
            <person name="Andreopoulos W."/>
            <person name="Barry K."/>
            <person name="Beard J."/>
            <person name="Benny G.L."/>
            <person name="Blankenship S."/>
            <person name="Bonito G."/>
            <person name="Cuomo C."/>
            <person name="Desiro A."/>
            <person name="Gervers K.A."/>
            <person name="Hundley H."/>
            <person name="Kuo A."/>
            <person name="LaButti K."/>
            <person name="Lang B.F."/>
            <person name="Lipzen A."/>
            <person name="O'Donnell K."/>
            <person name="Pangilinan J."/>
            <person name="Reynolds N."/>
            <person name="Sandor L."/>
            <person name="Smith M.W."/>
            <person name="Tsang A."/>
            <person name="Grigoriev I.V."/>
            <person name="Stajich J.E."/>
            <person name="Spatafora J.W."/>
        </authorList>
    </citation>
    <scope>NUCLEOTIDE SEQUENCE</scope>
    <source>
        <strain evidence="1">RSA 2281</strain>
    </source>
</reference>
<dbReference type="Proteomes" id="UP001209540">
    <property type="component" value="Unassembled WGS sequence"/>
</dbReference>
<dbReference type="AlphaFoldDB" id="A0AAD5KGX6"/>
<evidence type="ECO:0000313" key="1">
    <source>
        <dbReference type="EMBL" id="KAI9270639.1"/>
    </source>
</evidence>
<name>A0AAD5KGX6_9FUNG</name>
<proteinExistence type="predicted"/>
<organism evidence="1 2">
    <name type="scientific">Phascolomyces articulosus</name>
    <dbReference type="NCBI Taxonomy" id="60185"/>
    <lineage>
        <taxon>Eukaryota</taxon>
        <taxon>Fungi</taxon>
        <taxon>Fungi incertae sedis</taxon>
        <taxon>Mucoromycota</taxon>
        <taxon>Mucoromycotina</taxon>
        <taxon>Mucoromycetes</taxon>
        <taxon>Mucorales</taxon>
        <taxon>Lichtheimiaceae</taxon>
        <taxon>Phascolomyces</taxon>
    </lineage>
</organism>